<organism evidence="4 5">
    <name type="scientific">Halopiger aswanensis</name>
    <dbReference type="NCBI Taxonomy" id="148449"/>
    <lineage>
        <taxon>Archaea</taxon>
        <taxon>Methanobacteriati</taxon>
        <taxon>Methanobacteriota</taxon>
        <taxon>Stenosarchaea group</taxon>
        <taxon>Halobacteria</taxon>
        <taxon>Halobacteriales</taxon>
        <taxon>Natrialbaceae</taxon>
        <taxon>Halopiger</taxon>
    </lineage>
</organism>
<dbReference type="InterPro" id="IPR004879">
    <property type="entry name" value="Ssp411-like_TRX"/>
</dbReference>
<reference evidence="4 5" key="1">
    <citation type="submission" date="2018-09" db="EMBL/GenBank/DDBJ databases">
        <title>Genomic Encyclopedia of Archaeal and Bacterial Type Strains, Phase II (KMG-II): from individual species to whole genera.</title>
        <authorList>
            <person name="Goeker M."/>
        </authorList>
    </citation>
    <scope>NUCLEOTIDE SEQUENCE [LARGE SCALE GENOMIC DNA]</scope>
    <source>
        <strain evidence="4 5">DSM 13151</strain>
    </source>
</reference>
<evidence type="ECO:0000256" key="2">
    <source>
        <dbReference type="SAM" id="MobiDB-lite"/>
    </source>
</evidence>
<evidence type="ECO:0000259" key="3">
    <source>
        <dbReference type="Pfam" id="PF03190"/>
    </source>
</evidence>
<dbReference type="PIRSF" id="PIRSF006402">
    <property type="entry name" value="UCP006402_thioredoxin"/>
    <property type="match status" value="1"/>
</dbReference>
<keyword evidence="5" id="KW-1185">Reference proteome</keyword>
<dbReference type="SUPFAM" id="SSF48208">
    <property type="entry name" value="Six-hairpin glycosidases"/>
    <property type="match status" value="1"/>
</dbReference>
<dbReference type="PANTHER" id="PTHR42899:SF1">
    <property type="entry name" value="SPERMATOGENESIS-ASSOCIATED PROTEIN 20"/>
    <property type="match status" value="1"/>
</dbReference>
<dbReference type="Proteomes" id="UP000283805">
    <property type="component" value="Unassembled WGS sequence"/>
</dbReference>
<dbReference type="OrthoDB" id="28016at2157"/>
<dbReference type="InterPro" id="IPR036249">
    <property type="entry name" value="Thioredoxin-like_sf"/>
</dbReference>
<comment type="caution">
    <text evidence="4">The sequence shown here is derived from an EMBL/GenBank/DDBJ whole genome shotgun (WGS) entry which is preliminary data.</text>
</comment>
<keyword evidence="1" id="KW-0175">Coiled coil</keyword>
<evidence type="ECO:0000256" key="1">
    <source>
        <dbReference type="SAM" id="Coils"/>
    </source>
</evidence>
<sequence length="744" mass="84120">MDTPTRRNRLEDEESPYLRQHADNPVNWQPWDERALEAARERDVPIFLSIGYSACHWCHVMEEESFQDEDVAEVLNENFVPVKVDREERPDIDSIYMTVCQLVSGRGGWPLSAWLTPEGKPFFIGTYFPREGQRGQPGFLDLCERISDSWNSEDREEMEHRADQWTEAAKDRLEETPEGAGAGGAAEPPSSEVLETAANTALRSADRQYGGFGSDGPKFPQPARLQALARAYDRTGREEYREVLEETLDAMAAGGLYDHVGGGFHRYCVDRDWTVPHFEKMLYDNAEIPRAYLTGYQLTGDERYAEVVAETLAFVDRELTHEEGGFFSTLDAQSEHPETGEREEGAFYVWTPEEVHDALEDETTADLFCDRYDITESGNFEGRNQPNRVRSIDDLAEEYDLEASEVQERLDAARQQLFAAREQRPRPNRDEKVLAGWNGLMIATCAEAALVLGDDQYADMAVAALEFVRDRLWDVDEQRLNRRYKDVSEPRSEDRETESHGGDVKVDGYLEDYAFLARGALGCYEATGDVDHLRFALELARTIEAEFWDADRGTLYFTPESGESLVTRPQELGDQSTPAATGVAVEVLLALAEFADEEFEEIAATVLETHANKIEANSLEHTTLCLAADRLESGALEVTVAADDLPDEWRDRFASRYFPDRLFARRPATEGELEEWLDHLHLEEAPPIWAGREARDGEPTLYVCRNRTCSPPTHDVEEALEWLGDNAAAEGAEAETLEEDESPF</sequence>
<dbReference type="GO" id="GO:0005975">
    <property type="term" value="P:carbohydrate metabolic process"/>
    <property type="evidence" value="ECO:0007669"/>
    <property type="project" value="InterPro"/>
</dbReference>
<dbReference type="EMBL" id="RAPO01000001">
    <property type="protein sequence ID" value="RKD97309.1"/>
    <property type="molecule type" value="Genomic_DNA"/>
</dbReference>
<dbReference type="PANTHER" id="PTHR42899">
    <property type="entry name" value="SPERMATOGENESIS-ASSOCIATED PROTEIN 20"/>
    <property type="match status" value="1"/>
</dbReference>
<dbReference type="InterPro" id="IPR012341">
    <property type="entry name" value="6hp_glycosidase-like_sf"/>
</dbReference>
<proteinExistence type="predicted"/>
<protein>
    <recommendedName>
        <fullName evidence="3">Spermatogenesis-associated protein 20-like TRX domain-containing protein</fullName>
    </recommendedName>
</protein>
<dbReference type="Gene3D" id="3.40.30.10">
    <property type="entry name" value="Glutaredoxin"/>
    <property type="match status" value="1"/>
</dbReference>
<dbReference type="CDD" id="cd02955">
    <property type="entry name" value="SSP411"/>
    <property type="match status" value="1"/>
</dbReference>
<dbReference type="RefSeq" id="WP_120242864.1">
    <property type="nucleotide sequence ID" value="NZ_RAPO01000001.1"/>
</dbReference>
<feature type="region of interest" description="Disordered" evidence="2">
    <location>
        <begin position="1"/>
        <end position="24"/>
    </location>
</feature>
<accession>A0A3R7HZ57</accession>
<feature type="coiled-coil region" evidence="1">
    <location>
        <begin position="396"/>
        <end position="423"/>
    </location>
</feature>
<evidence type="ECO:0000313" key="5">
    <source>
        <dbReference type="Proteomes" id="UP000283805"/>
    </source>
</evidence>
<dbReference type="Gene3D" id="1.50.10.10">
    <property type="match status" value="2"/>
</dbReference>
<gene>
    <name evidence="4" type="ORF">ATJ93_0294</name>
</gene>
<feature type="domain" description="Spermatogenesis-associated protein 20-like TRX" evidence="3">
    <location>
        <begin position="8"/>
        <end position="168"/>
    </location>
</feature>
<dbReference type="Pfam" id="PF03190">
    <property type="entry name" value="Thioredox_DsbH"/>
    <property type="match status" value="1"/>
</dbReference>
<dbReference type="SUPFAM" id="SSF52833">
    <property type="entry name" value="Thioredoxin-like"/>
    <property type="match status" value="1"/>
</dbReference>
<evidence type="ECO:0000313" key="4">
    <source>
        <dbReference type="EMBL" id="RKD97309.1"/>
    </source>
</evidence>
<name>A0A3R7HZ57_9EURY</name>
<dbReference type="InterPro" id="IPR024705">
    <property type="entry name" value="Ssp411"/>
</dbReference>
<feature type="compositionally biased region" description="Basic and acidic residues" evidence="2">
    <location>
        <begin position="1"/>
        <end position="10"/>
    </location>
</feature>
<dbReference type="AlphaFoldDB" id="A0A3R7HZ57"/>
<dbReference type="InterPro" id="IPR008928">
    <property type="entry name" value="6-hairpin_glycosidase_sf"/>
</dbReference>